<dbReference type="SUPFAM" id="SSF53448">
    <property type="entry name" value="Nucleotide-diphospho-sugar transferases"/>
    <property type="match status" value="1"/>
</dbReference>
<keyword evidence="3" id="KW-1185">Reference proteome</keyword>
<dbReference type="Pfam" id="PF00535">
    <property type="entry name" value="Glycos_transf_2"/>
    <property type="match status" value="1"/>
</dbReference>
<evidence type="ECO:0000313" key="3">
    <source>
        <dbReference type="Proteomes" id="UP000509771"/>
    </source>
</evidence>
<dbReference type="Gene3D" id="3.90.550.10">
    <property type="entry name" value="Spore Coat Polysaccharide Biosynthesis Protein SpsA, Chain A"/>
    <property type="match status" value="1"/>
</dbReference>
<dbReference type="CDD" id="cd00761">
    <property type="entry name" value="Glyco_tranf_GTA_type"/>
    <property type="match status" value="1"/>
</dbReference>
<name>A0A7D5R1N2_9ARCH</name>
<dbReference type="OrthoDB" id="46222at2157"/>
<protein>
    <recommendedName>
        <fullName evidence="1">Glycosyltransferase 2-like domain-containing protein</fullName>
    </recommendedName>
</protein>
<dbReference type="EMBL" id="CP026993">
    <property type="protein sequence ID" value="QLH03738.1"/>
    <property type="molecule type" value="Genomic_DNA"/>
</dbReference>
<dbReference type="PANTHER" id="PTHR22916:SF56">
    <property type="entry name" value="GLYCOSYL TRANSFERASE"/>
    <property type="match status" value="1"/>
</dbReference>
<gene>
    <name evidence="2" type="ORF">C5F47_00725</name>
</gene>
<organism evidence="2 3">
    <name type="scientific">Nitrosopumilus cobalaminigenes</name>
    <dbReference type="NCBI Taxonomy" id="1470066"/>
    <lineage>
        <taxon>Archaea</taxon>
        <taxon>Nitrososphaerota</taxon>
        <taxon>Nitrososphaeria</taxon>
        <taxon>Nitrosopumilales</taxon>
        <taxon>Nitrosopumilaceae</taxon>
        <taxon>Nitrosopumilus</taxon>
    </lineage>
</organism>
<dbReference type="PANTHER" id="PTHR22916">
    <property type="entry name" value="GLYCOSYLTRANSFERASE"/>
    <property type="match status" value="1"/>
</dbReference>
<sequence>MPVYNESTFMKKRLTNIYEQTFTDFEIIISDNGSTDNTFEICEEHAIKDKRIKKIKQSKNMGWVWNHKFVAEKACGKYFVWAAADDIWESDFLEKNIKILDTMKNVVASVSKIERYGPKIEEFQNDPDDGIFSTMYKKMRRHFRPFGPYPASGDYAKKIKIYLKKPSALGLYSVFRTDALKNSLVKDRISVWDLAFTLEFLKHGDLHVIDEVLLHRYTKGVSSHGIWDEYFRQKEIRFFEVIFPHSSFTLWCWKNVGKKNFVKNIHNFIWLNCWGPIGIGFNTINAIKQKLSN</sequence>
<evidence type="ECO:0000259" key="1">
    <source>
        <dbReference type="Pfam" id="PF00535"/>
    </source>
</evidence>
<dbReference type="Proteomes" id="UP000509771">
    <property type="component" value="Chromosome"/>
</dbReference>
<dbReference type="InterPro" id="IPR029044">
    <property type="entry name" value="Nucleotide-diphossugar_trans"/>
</dbReference>
<evidence type="ECO:0000313" key="2">
    <source>
        <dbReference type="EMBL" id="QLH03738.1"/>
    </source>
</evidence>
<reference evidence="2 3" key="1">
    <citation type="submission" date="2018-02" db="EMBL/GenBank/DDBJ databases">
        <title>Complete genome of Nitrosopumilus cobalaminigenes HCA1.</title>
        <authorList>
            <person name="Qin W."/>
            <person name="Zheng Y."/>
            <person name="Stahl D.A."/>
        </authorList>
    </citation>
    <scope>NUCLEOTIDE SEQUENCE [LARGE SCALE GENOMIC DNA]</scope>
    <source>
        <strain evidence="2 3">HCA1</strain>
    </source>
</reference>
<dbReference type="KEGG" id="ncl:C5F47_00725"/>
<feature type="domain" description="Glycosyltransferase 2-like" evidence="1">
    <location>
        <begin position="1"/>
        <end position="143"/>
    </location>
</feature>
<proteinExistence type="predicted"/>
<accession>A0A7D5R1N2</accession>
<dbReference type="AlphaFoldDB" id="A0A7D5R1N2"/>
<dbReference type="InterPro" id="IPR001173">
    <property type="entry name" value="Glyco_trans_2-like"/>
</dbReference>